<feature type="domain" description="Ketoreductase" evidence="3">
    <location>
        <begin position="9"/>
        <end position="194"/>
    </location>
</feature>
<dbReference type="InterPro" id="IPR036291">
    <property type="entry name" value="NAD(P)-bd_dom_sf"/>
</dbReference>
<name>A0A3B0VIH9_9ZZZZ</name>
<dbReference type="AlphaFoldDB" id="A0A3B0VIH9"/>
<comment type="similarity">
    <text evidence="1">Belongs to the short-chain dehydrogenases/reductases (SDR) family.</text>
</comment>
<dbReference type="Pfam" id="PF00106">
    <property type="entry name" value="adh_short"/>
    <property type="match status" value="1"/>
</dbReference>
<dbReference type="PANTHER" id="PTHR42879:SF2">
    <property type="entry name" value="3-OXOACYL-[ACYL-CARRIER-PROTEIN] REDUCTASE FABG"/>
    <property type="match status" value="1"/>
</dbReference>
<dbReference type="SUPFAM" id="SSF51735">
    <property type="entry name" value="NAD(P)-binding Rossmann-fold domains"/>
    <property type="match status" value="1"/>
</dbReference>
<dbReference type="InterPro" id="IPR057326">
    <property type="entry name" value="KR_dom"/>
</dbReference>
<evidence type="ECO:0000256" key="1">
    <source>
        <dbReference type="ARBA" id="ARBA00006484"/>
    </source>
</evidence>
<dbReference type="InterPro" id="IPR050259">
    <property type="entry name" value="SDR"/>
</dbReference>
<protein>
    <submittedName>
        <fullName evidence="4">3-oxoacyl-[acyl-carrier protein] reductase</fullName>
        <ecNumber evidence="4">1.1.1.100</ecNumber>
    </submittedName>
</protein>
<dbReference type="EMBL" id="UOEX01000262">
    <property type="protein sequence ID" value="VAW38802.1"/>
    <property type="molecule type" value="Genomic_DNA"/>
</dbReference>
<sequence length="198" mass="21230">MTDKNMEKRTAIVTGASKGIGRAICLELAKSDCYLIINYMRDKAGAEQTLTLVQEVGGSGEISQFDVRDAEAVNRMVADVHARLGSIDILVNNAGIIADGLFVMMPRENWQSVISTSLDGFYNLTQPVLERMVRQRRGAIVSISSASALMANRGQANYAAAKAGLIAASRSVASEVARLGIRVNIVAPGLIDTEMVKD</sequence>
<gene>
    <name evidence="4" type="ORF">MNBD_DELTA03-962</name>
</gene>
<evidence type="ECO:0000259" key="3">
    <source>
        <dbReference type="SMART" id="SM00822"/>
    </source>
</evidence>
<keyword evidence="2 4" id="KW-0560">Oxidoreductase</keyword>
<organism evidence="4">
    <name type="scientific">hydrothermal vent metagenome</name>
    <dbReference type="NCBI Taxonomy" id="652676"/>
    <lineage>
        <taxon>unclassified sequences</taxon>
        <taxon>metagenomes</taxon>
        <taxon>ecological metagenomes</taxon>
    </lineage>
</organism>
<dbReference type="PANTHER" id="PTHR42879">
    <property type="entry name" value="3-OXOACYL-(ACYL-CARRIER-PROTEIN) REDUCTASE"/>
    <property type="match status" value="1"/>
</dbReference>
<dbReference type="EC" id="1.1.1.100" evidence="4"/>
<reference evidence="4" key="1">
    <citation type="submission" date="2018-06" db="EMBL/GenBank/DDBJ databases">
        <authorList>
            <person name="Zhirakovskaya E."/>
        </authorList>
    </citation>
    <scope>NUCLEOTIDE SEQUENCE</scope>
</reference>
<dbReference type="PRINTS" id="PR00080">
    <property type="entry name" value="SDRFAMILY"/>
</dbReference>
<accession>A0A3B0VIH9</accession>
<evidence type="ECO:0000313" key="4">
    <source>
        <dbReference type="EMBL" id="VAW38802.1"/>
    </source>
</evidence>
<proteinExistence type="inferred from homology"/>
<dbReference type="InterPro" id="IPR002347">
    <property type="entry name" value="SDR_fam"/>
</dbReference>
<dbReference type="PRINTS" id="PR00081">
    <property type="entry name" value="GDHRDH"/>
</dbReference>
<dbReference type="GO" id="GO:0004316">
    <property type="term" value="F:3-oxoacyl-[acyl-carrier-protein] reductase (NADPH) activity"/>
    <property type="evidence" value="ECO:0007669"/>
    <property type="project" value="UniProtKB-EC"/>
</dbReference>
<dbReference type="Gene3D" id="3.40.50.720">
    <property type="entry name" value="NAD(P)-binding Rossmann-like Domain"/>
    <property type="match status" value="1"/>
</dbReference>
<dbReference type="FunFam" id="3.40.50.720:FF:000173">
    <property type="entry name" value="3-oxoacyl-[acyl-carrier protein] reductase"/>
    <property type="match status" value="1"/>
</dbReference>
<feature type="non-terminal residue" evidence="4">
    <location>
        <position position="198"/>
    </location>
</feature>
<evidence type="ECO:0000256" key="2">
    <source>
        <dbReference type="ARBA" id="ARBA00023002"/>
    </source>
</evidence>
<dbReference type="SMART" id="SM00822">
    <property type="entry name" value="PKS_KR"/>
    <property type="match status" value="1"/>
</dbReference>